<accession>A0A164AH45</accession>
<name>A0A164AH45_9FLAO</name>
<gene>
    <name evidence="1" type="ORF">AV926_03370</name>
</gene>
<keyword evidence="2" id="KW-1185">Reference proteome</keyword>
<evidence type="ECO:0000313" key="1">
    <source>
        <dbReference type="EMBL" id="KZE83846.1"/>
    </source>
</evidence>
<dbReference type="Pfam" id="PF09357">
    <property type="entry name" value="RteC"/>
    <property type="match status" value="1"/>
</dbReference>
<dbReference type="RefSeq" id="WP_038986654.1">
    <property type="nucleotide sequence ID" value="NZ_JWJO01000025.1"/>
</dbReference>
<comment type="caution">
    <text evidence="1">The sequence shown here is derived from an EMBL/GenBank/DDBJ whole genome shotgun (WGS) entry which is preliminary data.</text>
</comment>
<dbReference type="AlphaFoldDB" id="A0A164AH45"/>
<reference evidence="1 2" key="1">
    <citation type="submission" date="2016-01" db="EMBL/GenBank/DDBJ databases">
        <title>Whole genome sequencing of Myroides marinus L41.</title>
        <authorList>
            <person name="Hong K.W."/>
        </authorList>
    </citation>
    <scope>NUCLEOTIDE SEQUENCE [LARGE SCALE GENOMIC DNA]</scope>
    <source>
        <strain evidence="1 2">L41</strain>
    </source>
</reference>
<proteinExistence type="predicted"/>
<dbReference type="Proteomes" id="UP000076630">
    <property type="component" value="Unassembled WGS sequence"/>
</dbReference>
<evidence type="ECO:0000313" key="2">
    <source>
        <dbReference type="Proteomes" id="UP000076630"/>
    </source>
</evidence>
<dbReference type="InterPro" id="IPR018534">
    <property type="entry name" value="Tet_reg_excision_RteC"/>
</dbReference>
<sequence length="280" mass="33427">MTQKENFKHLVKSIESKEVELNLWGSLTIEKTLEIIKFLQLILIGLKENILKNGFQNQLEEINFFKIVKPHILSKLIFYNKVYRIETCCPSDYTSQNKYYLKKIEELNTEYKKYYSQNEFYKYYKANRIDKDIEYFTLGKITPLIGLNSFVFEIDVLFSTYYDYKASRIIAHNMLQNYLQEKVNSSNTKNTRLLQFSETLVWSESHNALIELIYALYVSGSINHGKLEIRKIAVLFQQLFGITLSDIHHAFHRMKTRARSKTSYLDRLKEELEQYMDKEY</sequence>
<dbReference type="EMBL" id="LQNU01000035">
    <property type="protein sequence ID" value="KZE83846.1"/>
    <property type="molecule type" value="Genomic_DNA"/>
</dbReference>
<organism evidence="1 2">
    <name type="scientific">Myroides marinus</name>
    <dbReference type="NCBI Taxonomy" id="703342"/>
    <lineage>
        <taxon>Bacteria</taxon>
        <taxon>Pseudomonadati</taxon>
        <taxon>Bacteroidota</taxon>
        <taxon>Flavobacteriia</taxon>
        <taxon>Flavobacteriales</taxon>
        <taxon>Flavobacteriaceae</taxon>
        <taxon>Myroides</taxon>
    </lineage>
</organism>
<dbReference type="OrthoDB" id="790983at2"/>
<protein>
    <submittedName>
        <fullName evidence="1">Tetracycline regulation of excision, RteC</fullName>
    </submittedName>
</protein>